<gene>
    <name evidence="2" type="ORF">DPRO_1461</name>
</gene>
<keyword evidence="3" id="KW-1185">Reference proteome</keyword>
<evidence type="ECO:0000256" key="1">
    <source>
        <dbReference type="SAM" id="Phobius"/>
    </source>
</evidence>
<evidence type="ECO:0008006" key="4">
    <source>
        <dbReference type="Google" id="ProtNLM"/>
    </source>
</evidence>
<organism evidence="2 3">
    <name type="scientific">Pseudodesulfovibrio profundus</name>
    <dbReference type="NCBI Taxonomy" id="57320"/>
    <lineage>
        <taxon>Bacteria</taxon>
        <taxon>Pseudomonadati</taxon>
        <taxon>Thermodesulfobacteriota</taxon>
        <taxon>Desulfovibrionia</taxon>
        <taxon>Desulfovibrionales</taxon>
        <taxon>Desulfovibrionaceae</taxon>
    </lineage>
</organism>
<accession>A0A2C8F7I2</accession>
<evidence type="ECO:0000313" key="3">
    <source>
        <dbReference type="Proteomes" id="UP000219215"/>
    </source>
</evidence>
<reference evidence="3" key="1">
    <citation type="submission" date="2017-09" db="EMBL/GenBank/DDBJ databases">
        <authorList>
            <person name="Regsiter A."/>
            <person name="William W."/>
        </authorList>
    </citation>
    <scope>NUCLEOTIDE SEQUENCE [LARGE SCALE GENOMIC DNA]</scope>
    <source>
        <strain evidence="3">500-1</strain>
    </source>
</reference>
<feature type="transmembrane region" description="Helical" evidence="1">
    <location>
        <begin position="12"/>
        <end position="38"/>
    </location>
</feature>
<dbReference type="AlphaFoldDB" id="A0A2C8F7I2"/>
<protein>
    <recommendedName>
        <fullName evidence="4">Lipoprotein</fullName>
    </recommendedName>
</protein>
<proteinExistence type="predicted"/>
<name>A0A2C8F7I2_9BACT</name>
<dbReference type="EMBL" id="LT907975">
    <property type="protein sequence ID" value="SOB58356.1"/>
    <property type="molecule type" value="Genomic_DNA"/>
</dbReference>
<keyword evidence="1" id="KW-1133">Transmembrane helix</keyword>
<dbReference type="KEGG" id="pprf:DPRO_1461"/>
<keyword evidence="1" id="KW-0812">Transmembrane</keyword>
<dbReference type="PROSITE" id="PS51257">
    <property type="entry name" value="PROKAR_LIPOPROTEIN"/>
    <property type="match status" value="1"/>
</dbReference>
<keyword evidence="1" id="KW-0472">Membrane</keyword>
<dbReference type="Proteomes" id="UP000219215">
    <property type="component" value="Chromosome DPRO"/>
</dbReference>
<evidence type="ECO:0000313" key="2">
    <source>
        <dbReference type="EMBL" id="SOB58356.1"/>
    </source>
</evidence>
<sequence length="151" mass="16705">MRYQKNSTILRLWAPLLLSLTLFLQGCPMLIIPIIAAYSDSGITVTVEIPKSAPEVFAAAKKRVESGVSESGITFTVTDIDEDNYLIKVEGTETKWEARFTVVPVSKNVSQIIATGTDDERSHEESEQLVLQGVKNLCDDLGVRYKVITND</sequence>